<comment type="similarity">
    <text evidence="10">Belongs to the binding-protein-dependent transport system permease family. OppBC subfamily.</text>
</comment>
<evidence type="ECO:0000256" key="5">
    <source>
        <dbReference type="ARBA" id="ARBA00022692"/>
    </source>
</evidence>
<accession>A0A917BXN7</accession>
<dbReference type="CDD" id="cd06261">
    <property type="entry name" value="TM_PBP2"/>
    <property type="match status" value="1"/>
</dbReference>
<dbReference type="PANTHER" id="PTHR43163:SF6">
    <property type="entry name" value="DIPEPTIDE TRANSPORT SYSTEM PERMEASE PROTEIN DPPB-RELATED"/>
    <property type="match status" value="1"/>
</dbReference>
<evidence type="ECO:0000256" key="1">
    <source>
        <dbReference type="ARBA" id="ARBA00004651"/>
    </source>
</evidence>
<reference evidence="15" key="2">
    <citation type="submission" date="2020-09" db="EMBL/GenBank/DDBJ databases">
        <authorList>
            <person name="Sun Q."/>
            <person name="Zhou Y."/>
        </authorList>
    </citation>
    <scope>NUCLEOTIDE SEQUENCE</scope>
    <source>
        <strain evidence="15">CGMCC 1.16134</strain>
    </source>
</reference>
<dbReference type="GO" id="GO:0005886">
    <property type="term" value="C:plasma membrane"/>
    <property type="evidence" value="ECO:0007669"/>
    <property type="project" value="UniProtKB-SubCell"/>
</dbReference>
<keyword evidence="16" id="KW-1185">Reference proteome</keyword>
<dbReference type="Pfam" id="PF00528">
    <property type="entry name" value="BPD_transp_1"/>
    <property type="match status" value="1"/>
</dbReference>
<feature type="transmembrane region" description="Helical" evidence="13">
    <location>
        <begin position="137"/>
        <end position="160"/>
    </location>
</feature>
<name>A0A917BXN7_9BACL</name>
<feature type="transmembrane region" description="Helical" evidence="13">
    <location>
        <begin position="172"/>
        <end position="192"/>
    </location>
</feature>
<dbReference type="InterPro" id="IPR035906">
    <property type="entry name" value="MetI-like_sf"/>
</dbReference>
<reference evidence="15" key="1">
    <citation type="journal article" date="2014" name="Int. J. Syst. Evol. Microbiol.">
        <title>Complete genome sequence of Corynebacterium casei LMG S-19264T (=DSM 44701T), isolated from a smear-ripened cheese.</title>
        <authorList>
            <consortium name="US DOE Joint Genome Institute (JGI-PGF)"/>
            <person name="Walter F."/>
            <person name="Albersmeier A."/>
            <person name="Kalinowski J."/>
            <person name="Ruckert C."/>
        </authorList>
    </citation>
    <scope>NUCLEOTIDE SEQUENCE</scope>
    <source>
        <strain evidence="15">CGMCC 1.16134</strain>
    </source>
</reference>
<evidence type="ECO:0000256" key="11">
    <source>
        <dbReference type="ARBA" id="ARBA00038669"/>
    </source>
</evidence>
<dbReference type="Gene3D" id="1.10.3720.10">
    <property type="entry name" value="MetI-like"/>
    <property type="match status" value="1"/>
</dbReference>
<evidence type="ECO:0000259" key="14">
    <source>
        <dbReference type="PROSITE" id="PS50928"/>
    </source>
</evidence>
<keyword evidence="6 13" id="KW-1133">Transmembrane helix</keyword>
<dbReference type="Proteomes" id="UP000637643">
    <property type="component" value="Unassembled WGS sequence"/>
</dbReference>
<dbReference type="SUPFAM" id="SSF161098">
    <property type="entry name" value="MetI-like"/>
    <property type="match status" value="1"/>
</dbReference>
<protein>
    <recommendedName>
        <fullName evidence="12">Nickel import system permease protein NikB</fullName>
    </recommendedName>
</protein>
<evidence type="ECO:0000313" key="15">
    <source>
        <dbReference type="EMBL" id="GGF61872.1"/>
    </source>
</evidence>
<gene>
    <name evidence="15" type="ORF">GCM10010912_03780</name>
</gene>
<dbReference type="GO" id="GO:0015099">
    <property type="term" value="F:nickel cation transmembrane transporter activity"/>
    <property type="evidence" value="ECO:0007669"/>
    <property type="project" value="InterPro"/>
</dbReference>
<evidence type="ECO:0000256" key="13">
    <source>
        <dbReference type="RuleBase" id="RU363032"/>
    </source>
</evidence>
<keyword evidence="7" id="KW-0406">Ion transport</keyword>
<evidence type="ECO:0000256" key="12">
    <source>
        <dbReference type="ARBA" id="ARBA00044774"/>
    </source>
</evidence>
<comment type="subunit">
    <text evidence="11">The complex is composed of two ATP-binding proteins (NikD and NikE), two transmembrane proteins (NikB and NikC) and a solute-binding protein (NikA).</text>
</comment>
<dbReference type="RefSeq" id="WP_189022193.1">
    <property type="nucleotide sequence ID" value="NZ_BMKR01000002.1"/>
</dbReference>
<keyword evidence="3" id="KW-1003">Cell membrane</keyword>
<dbReference type="NCBIfam" id="NF045470">
    <property type="entry name" value="Opp2B"/>
    <property type="match status" value="1"/>
</dbReference>
<evidence type="ECO:0000256" key="10">
    <source>
        <dbReference type="ARBA" id="ARBA00024202"/>
    </source>
</evidence>
<dbReference type="InterPro" id="IPR045621">
    <property type="entry name" value="BPD_transp_1_N"/>
</dbReference>
<evidence type="ECO:0000256" key="7">
    <source>
        <dbReference type="ARBA" id="ARBA00023065"/>
    </source>
</evidence>
<feature type="transmembrane region" description="Helical" evidence="13">
    <location>
        <begin position="12"/>
        <end position="30"/>
    </location>
</feature>
<evidence type="ECO:0000256" key="2">
    <source>
        <dbReference type="ARBA" id="ARBA00022448"/>
    </source>
</evidence>
<keyword evidence="2 13" id="KW-0813">Transport</keyword>
<proteinExistence type="inferred from homology"/>
<keyword evidence="8" id="KW-0921">Nickel transport</keyword>
<evidence type="ECO:0000256" key="4">
    <source>
        <dbReference type="ARBA" id="ARBA00022596"/>
    </source>
</evidence>
<evidence type="ECO:0000256" key="6">
    <source>
        <dbReference type="ARBA" id="ARBA00022989"/>
    </source>
</evidence>
<evidence type="ECO:0000256" key="3">
    <source>
        <dbReference type="ARBA" id="ARBA00022475"/>
    </source>
</evidence>
<keyword evidence="5 13" id="KW-0812">Transmembrane</keyword>
<organism evidence="15 16">
    <name type="scientific">Paenibacillus albidus</name>
    <dbReference type="NCBI Taxonomy" id="2041023"/>
    <lineage>
        <taxon>Bacteria</taxon>
        <taxon>Bacillati</taxon>
        <taxon>Bacillota</taxon>
        <taxon>Bacilli</taxon>
        <taxon>Bacillales</taxon>
        <taxon>Paenibacillaceae</taxon>
        <taxon>Paenibacillus</taxon>
    </lineage>
</organism>
<evidence type="ECO:0000256" key="9">
    <source>
        <dbReference type="ARBA" id="ARBA00023136"/>
    </source>
</evidence>
<dbReference type="EMBL" id="BMKR01000002">
    <property type="protein sequence ID" value="GGF61872.1"/>
    <property type="molecule type" value="Genomic_DNA"/>
</dbReference>
<dbReference type="AlphaFoldDB" id="A0A917BXN7"/>
<dbReference type="InterPro" id="IPR000515">
    <property type="entry name" value="MetI-like"/>
</dbReference>
<sequence>MLRSIGKRLLELLLFFLLLSFVSFCLLKIVPGDPVRSILRVDDVAVTSEQIEAMRTQLGLDKPLFVQYGLWLKQLVQFNLGDSYLTSRPVFSEFTEKLPYTLLLTAGSLVVMLLISIPLGILSALYRNRWIDQFSRIFSLIGSSVPSFWLGLVLIQFFAVRLQLLPPMGEGSWRHLILPSLTLGLAMSAIYVRLVRSSLIESAGQDFVTSAKARGIHPARVFLFHTFRHSLIPLITIFSESIGSLLGGTVVVEVLFAYPGLGKWIVDAIAARDYPIIQGYTLFMSVFIVSINILVEMSYRWINPEIALKGKIES</sequence>
<keyword evidence="9 13" id="KW-0472">Membrane</keyword>
<dbReference type="PROSITE" id="PS50928">
    <property type="entry name" value="ABC_TM1"/>
    <property type="match status" value="1"/>
</dbReference>
<feature type="transmembrane region" description="Helical" evidence="13">
    <location>
        <begin position="276"/>
        <end position="295"/>
    </location>
</feature>
<feature type="domain" description="ABC transmembrane type-1" evidence="14">
    <location>
        <begin position="98"/>
        <end position="295"/>
    </location>
</feature>
<evidence type="ECO:0000256" key="8">
    <source>
        <dbReference type="ARBA" id="ARBA00023112"/>
    </source>
</evidence>
<dbReference type="Pfam" id="PF19300">
    <property type="entry name" value="BPD_transp_1_N"/>
    <property type="match status" value="1"/>
</dbReference>
<feature type="transmembrane region" description="Helical" evidence="13">
    <location>
        <begin position="100"/>
        <end position="125"/>
    </location>
</feature>
<feature type="transmembrane region" description="Helical" evidence="13">
    <location>
        <begin position="231"/>
        <end position="256"/>
    </location>
</feature>
<comment type="caution">
    <text evidence="15">The sequence shown here is derived from an EMBL/GenBank/DDBJ whole genome shotgun (WGS) entry which is preliminary data.</text>
</comment>
<dbReference type="InterPro" id="IPR050045">
    <property type="entry name" value="Opp2B"/>
</dbReference>
<comment type="subcellular location">
    <subcellularLocation>
        <location evidence="1 13">Cell membrane</location>
        <topology evidence="1 13">Multi-pass membrane protein</topology>
    </subcellularLocation>
</comment>
<keyword evidence="4" id="KW-0533">Nickel</keyword>
<evidence type="ECO:0000313" key="16">
    <source>
        <dbReference type="Proteomes" id="UP000637643"/>
    </source>
</evidence>
<dbReference type="PANTHER" id="PTHR43163">
    <property type="entry name" value="DIPEPTIDE TRANSPORT SYSTEM PERMEASE PROTEIN DPPB-RELATED"/>
    <property type="match status" value="1"/>
</dbReference>